<evidence type="ECO:0000256" key="8">
    <source>
        <dbReference type="ARBA" id="ARBA00038407"/>
    </source>
</evidence>
<evidence type="ECO:0000256" key="4">
    <source>
        <dbReference type="ARBA" id="ARBA00022707"/>
    </source>
</evidence>
<feature type="region of interest" description="Disordered" evidence="10">
    <location>
        <begin position="200"/>
        <end position="221"/>
    </location>
</feature>
<comment type="similarity">
    <text evidence="8">Belongs to the CCDC69 family.</text>
</comment>
<evidence type="ECO:0000313" key="12">
    <source>
        <dbReference type="Proteomes" id="UP001059041"/>
    </source>
</evidence>
<accession>A0A9W7TQE9</accession>
<name>A0A9W7TQE9_TRIRA</name>
<organism evidence="11 12">
    <name type="scientific">Triplophysa rosa</name>
    <name type="common">Cave loach</name>
    <dbReference type="NCBI Taxonomy" id="992332"/>
    <lineage>
        <taxon>Eukaryota</taxon>
        <taxon>Metazoa</taxon>
        <taxon>Chordata</taxon>
        <taxon>Craniata</taxon>
        <taxon>Vertebrata</taxon>
        <taxon>Euteleostomi</taxon>
        <taxon>Actinopterygii</taxon>
        <taxon>Neopterygii</taxon>
        <taxon>Teleostei</taxon>
        <taxon>Ostariophysi</taxon>
        <taxon>Cypriniformes</taxon>
        <taxon>Nemacheilidae</taxon>
        <taxon>Triplophysa</taxon>
    </lineage>
</organism>
<proteinExistence type="inferred from homology"/>
<evidence type="ECO:0000256" key="6">
    <source>
        <dbReference type="ARBA" id="ARBA00023212"/>
    </source>
</evidence>
<evidence type="ECO:0000256" key="1">
    <source>
        <dbReference type="ARBA" id="ARBA00004186"/>
    </source>
</evidence>
<dbReference type="GO" id="GO:0008017">
    <property type="term" value="F:microtubule binding"/>
    <property type="evidence" value="ECO:0007669"/>
    <property type="project" value="TreeGrafter"/>
</dbReference>
<keyword evidence="6" id="KW-0206">Cytoskeleton</keyword>
<dbReference type="EMBL" id="JAFHDT010000013">
    <property type="protein sequence ID" value="KAI7801410.1"/>
    <property type="molecule type" value="Genomic_DNA"/>
</dbReference>
<dbReference type="GO" id="GO:0005819">
    <property type="term" value="C:spindle"/>
    <property type="evidence" value="ECO:0007669"/>
    <property type="project" value="UniProtKB-SubCell"/>
</dbReference>
<keyword evidence="3" id="KW-0963">Cytoplasm</keyword>
<feature type="coiled-coil region" evidence="9">
    <location>
        <begin position="229"/>
        <end position="263"/>
    </location>
</feature>
<feature type="coiled-coil region" evidence="9">
    <location>
        <begin position="311"/>
        <end position="366"/>
    </location>
</feature>
<sequence length="404" mass="46301">MKAPPVFRALEALHYAWGLNGGSNGKNVISWLSVRLCLVFKSCVVRIVTLKIPPLSPSAEINESSYLNVWRRPKRVRRSVTTEDGGKRSMGCHNSKVCGQVSRKKKKNKAKEAAKQTKEIINLQDGSALLSSEEQRSDLENQLKAYEWQLKILHAVLTASGDQERDQLLIDHPGDICTLVYSITEKVKTEITADLHDLHEKQTRSTTEQHQRETEELQQLHDGEKNVLNESHAAALNALKDQIESLTSELQLFNELKRRAEESMLRRDLQRNIETHGSPGAFWEQEQESLLFVIEMKRERLQDQGNKLLQMEALVEKNLALEDQLLHALQQNEDFRVRIDNYQSLIQQLSKEQNDLQEALEKQSLQSQKLSLEKEELLFKLIHRRDSCSSFHLPSVIATEMSPS</sequence>
<evidence type="ECO:0000313" key="11">
    <source>
        <dbReference type="EMBL" id="KAI7801410.1"/>
    </source>
</evidence>
<keyword evidence="4" id="KW-0519">Myristate</keyword>
<evidence type="ECO:0000256" key="9">
    <source>
        <dbReference type="SAM" id="Coils"/>
    </source>
</evidence>
<evidence type="ECO:0000256" key="2">
    <source>
        <dbReference type="ARBA" id="ARBA00004214"/>
    </source>
</evidence>
<dbReference type="GO" id="GO:0005737">
    <property type="term" value="C:cytoplasm"/>
    <property type="evidence" value="ECO:0007669"/>
    <property type="project" value="TreeGrafter"/>
</dbReference>
<comment type="caution">
    <text evidence="11">The sequence shown here is derived from an EMBL/GenBank/DDBJ whole genome shotgun (WGS) entry which is preliminary data.</text>
</comment>
<evidence type="ECO:0000256" key="5">
    <source>
        <dbReference type="ARBA" id="ARBA00023054"/>
    </source>
</evidence>
<dbReference type="PANTHER" id="PTHR24200:SF6">
    <property type="entry name" value="COILED-COIL DOMAIN-CONTAINING PROTEIN 69"/>
    <property type="match status" value="1"/>
</dbReference>
<protein>
    <recommendedName>
        <fullName evidence="13">Coiled-coil domain-containing protein 69</fullName>
    </recommendedName>
</protein>
<evidence type="ECO:0000256" key="10">
    <source>
        <dbReference type="SAM" id="MobiDB-lite"/>
    </source>
</evidence>
<keyword evidence="7" id="KW-0449">Lipoprotein</keyword>
<dbReference type="InterPro" id="IPR051293">
    <property type="entry name" value="MTUS1/CCDC69"/>
</dbReference>
<evidence type="ECO:0000256" key="3">
    <source>
        <dbReference type="ARBA" id="ARBA00022490"/>
    </source>
</evidence>
<dbReference type="GO" id="GO:0005634">
    <property type="term" value="C:nucleus"/>
    <property type="evidence" value="ECO:0007669"/>
    <property type="project" value="TreeGrafter"/>
</dbReference>
<reference evidence="11" key="1">
    <citation type="submission" date="2021-02" db="EMBL/GenBank/DDBJ databases">
        <title>Comparative genomics reveals that relaxation of natural selection precedes convergent phenotypic evolution of cavefish.</title>
        <authorList>
            <person name="Peng Z."/>
        </authorList>
    </citation>
    <scope>NUCLEOTIDE SEQUENCE</scope>
    <source>
        <tissue evidence="11">Muscle</tissue>
    </source>
</reference>
<dbReference type="GO" id="GO:0030496">
    <property type="term" value="C:midbody"/>
    <property type="evidence" value="ECO:0007669"/>
    <property type="project" value="UniProtKB-SubCell"/>
</dbReference>
<gene>
    <name evidence="11" type="ORF">IRJ41_011859</name>
</gene>
<comment type="subcellular location">
    <subcellularLocation>
        <location evidence="1">Cytoplasm</location>
        <location evidence="1">Cytoskeleton</location>
        <location evidence="1">Spindle</location>
    </subcellularLocation>
    <subcellularLocation>
        <location evidence="2">Midbody</location>
    </subcellularLocation>
</comment>
<evidence type="ECO:0008006" key="13">
    <source>
        <dbReference type="Google" id="ProtNLM"/>
    </source>
</evidence>
<dbReference type="AlphaFoldDB" id="A0A9W7TQE9"/>
<dbReference type="PANTHER" id="PTHR24200">
    <property type="entry name" value="TOUCAN, ISOFORM A"/>
    <property type="match status" value="1"/>
</dbReference>
<feature type="coiled-coil region" evidence="9">
    <location>
        <begin position="129"/>
        <end position="156"/>
    </location>
</feature>
<keyword evidence="12" id="KW-1185">Reference proteome</keyword>
<dbReference type="Proteomes" id="UP001059041">
    <property type="component" value="Linkage Group LG13"/>
</dbReference>
<evidence type="ECO:0000256" key="7">
    <source>
        <dbReference type="ARBA" id="ARBA00023288"/>
    </source>
</evidence>
<keyword evidence="5 9" id="KW-0175">Coiled coil</keyword>